<dbReference type="PANTHER" id="PTHR24189:SF50">
    <property type="entry name" value="ANKYRIN REPEAT AND SOCS BOX PROTEIN 2"/>
    <property type="match status" value="1"/>
</dbReference>
<dbReference type="Proteomes" id="UP001390339">
    <property type="component" value="Unassembled WGS sequence"/>
</dbReference>
<dbReference type="PROSITE" id="PS50088">
    <property type="entry name" value="ANK_REPEAT"/>
    <property type="match status" value="5"/>
</dbReference>
<dbReference type="InterPro" id="IPR050745">
    <property type="entry name" value="Multifunctional_regulatory"/>
</dbReference>
<name>A0ABR2JGP4_9PEZI</name>
<dbReference type="SUPFAM" id="SSF48403">
    <property type="entry name" value="Ankyrin repeat"/>
    <property type="match status" value="2"/>
</dbReference>
<sequence length="715" mass="77462">MGERGESNFIATCASLAQWAESGSREIDGLLGDSTTATPAAAPPQYGRADHLRLLWPLSGILRQLRDEANRVRIFLEGGNTPMRISPRLQTVFSAHLTECDAAGAVIGKQLMRLSQDTPPEAINPATVQQYESFVKAVLLLLDLFLRSLRHHSVVKQEEELENEDVKLLMIRIGSLCRAIGRSGSILHETPSGRLSSSSKDTSFDSLPPSYEASQPFQDSSHQARNGSITSSATASHQPSSSISISKDRSSAGFMGFFSKPFRAATDALRPKPEPLVAPLCQAATYGSVAQLKFLLAEGANINGRDEEGQTALIRAIGANQLGTLEYLLQSGADHAVCDSGTLGSGGKPPLFHAIDAENGGAIDLLLEYGASANQRHEWGEPYFASLIRGATPPEWIELLLSRGADASMLDNWTQPLVVVALKKRQPTEGGDDREEVVRLLLRHGASPDTRDASGYPLIHFCMTQKRDGLVRHLLEIGADPSVTDINGTPLLVTAVKQHDVALVQMLLEHGADANANDIYLTHILLVVFEDNKLAHADKMNMMELLLRHGSKPQKARNSWNVTLLEKALEAFLAAVDTDRSSAAEDAVVLLEIPELLLKHGADPNQRLTTAKKTRDGKQAPTLLTYAAEQARSWELAELALRYGADANLADDDADRHNRTPLALAARSGDRGLVELLLEKGARVERGALSGPGPVMETVVRSRNNTPEIVRLLKA</sequence>
<feature type="repeat" description="ANK" evidence="3">
    <location>
        <begin position="279"/>
        <end position="307"/>
    </location>
</feature>
<accession>A0ABR2JGP4</accession>
<protein>
    <submittedName>
        <fullName evidence="5">Ankyrin repeat-containing domain protein</fullName>
    </submittedName>
</protein>
<reference evidence="5 6" key="1">
    <citation type="journal article" date="2024" name="IMA Fungus">
        <title>Apiospora arundinis, a panoply of carbohydrate-active enzymes and secondary metabolites.</title>
        <authorList>
            <person name="Sorensen T."/>
            <person name="Petersen C."/>
            <person name="Muurmann A.T."/>
            <person name="Christiansen J.V."/>
            <person name="Brundto M.L."/>
            <person name="Overgaard C.K."/>
            <person name="Boysen A.T."/>
            <person name="Wollenberg R.D."/>
            <person name="Larsen T.O."/>
            <person name="Sorensen J.L."/>
            <person name="Nielsen K.L."/>
            <person name="Sondergaard T.E."/>
        </authorList>
    </citation>
    <scope>NUCLEOTIDE SEQUENCE [LARGE SCALE GENOMIC DNA]</scope>
    <source>
        <strain evidence="5 6">AAU 773</strain>
    </source>
</reference>
<keyword evidence="1" id="KW-0677">Repeat</keyword>
<dbReference type="SMART" id="SM00248">
    <property type="entry name" value="ANK"/>
    <property type="match status" value="8"/>
</dbReference>
<feature type="region of interest" description="Disordered" evidence="4">
    <location>
        <begin position="188"/>
        <end position="247"/>
    </location>
</feature>
<gene>
    <name evidence="5" type="ORF">PGQ11_001644</name>
</gene>
<dbReference type="PANTHER" id="PTHR24189">
    <property type="entry name" value="MYOTROPHIN"/>
    <property type="match status" value="1"/>
</dbReference>
<evidence type="ECO:0000256" key="2">
    <source>
        <dbReference type="ARBA" id="ARBA00023043"/>
    </source>
</evidence>
<feature type="compositionally biased region" description="Polar residues" evidence="4">
    <location>
        <begin position="212"/>
        <end position="230"/>
    </location>
</feature>
<evidence type="ECO:0000256" key="3">
    <source>
        <dbReference type="PROSITE-ProRule" id="PRU00023"/>
    </source>
</evidence>
<feature type="compositionally biased region" description="Low complexity" evidence="4">
    <location>
        <begin position="231"/>
        <end position="245"/>
    </location>
</feature>
<proteinExistence type="predicted"/>
<feature type="repeat" description="ANK" evidence="3">
    <location>
        <begin position="346"/>
        <end position="378"/>
    </location>
</feature>
<feature type="compositionally biased region" description="Low complexity" evidence="4">
    <location>
        <begin position="196"/>
        <end position="206"/>
    </location>
</feature>
<evidence type="ECO:0000256" key="1">
    <source>
        <dbReference type="ARBA" id="ARBA00022737"/>
    </source>
</evidence>
<evidence type="ECO:0000313" key="6">
    <source>
        <dbReference type="Proteomes" id="UP001390339"/>
    </source>
</evidence>
<feature type="repeat" description="ANK" evidence="3">
    <location>
        <begin position="487"/>
        <end position="519"/>
    </location>
</feature>
<dbReference type="InterPro" id="IPR002110">
    <property type="entry name" value="Ankyrin_rpt"/>
</dbReference>
<evidence type="ECO:0000256" key="4">
    <source>
        <dbReference type="SAM" id="MobiDB-lite"/>
    </source>
</evidence>
<dbReference type="InterPro" id="IPR036770">
    <property type="entry name" value="Ankyrin_rpt-contain_sf"/>
</dbReference>
<feature type="repeat" description="ANK" evidence="3">
    <location>
        <begin position="308"/>
        <end position="340"/>
    </location>
</feature>
<dbReference type="EMBL" id="JAPCWZ010000002">
    <property type="protein sequence ID" value="KAK8876698.1"/>
    <property type="molecule type" value="Genomic_DNA"/>
</dbReference>
<dbReference type="Gene3D" id="1.25.40.20">
    <property type="entry name" value="Ankyrin repeat-containing domain"/>
    <property type="match status" value="3"/>
</dbReference>
<dbReference type="PROSITE" id="PS50297">
    <property type="entry name" value="ANK_REP_REGION"/>
    <property type="match status" value="3"/>
</dbReference>
<evidence type="ECO:0000313" key="5">
    <source>
        <dbReference type="EMBL" id="KAK8876698.1"/>
    </source>
</evidence>
<keyword evidence="6" id="KW-1185">Reference proteome</keyword>
<dbReference type="Pfam" id="PF12796">
    <property type="entry name" value="Ank_2"/>
    <property type="match status" value="3"/>
</dbReference>
<feature type="repeat" description="ANK" evidence="3">
    <location>
        <begin position="657"/>
        <end position="685"/>
    </location>
</feature>
<organism evidence="5 6">
    <name type="scientific">Apiospora arundinis</name>
    <dbReference type="NCBI Taxonomy" id="335852"/>
    <lineage>
        <taxon>Eukaryota</taxon>
        <taxon>Fungi</taxon>
        <taxon>Dikarya</taxon>
        <taxon>Ascomycota</taxon>
        <taxon>Pezizomycotina</taxon>
        <taxon>Sordariomycetes</taxon>
        <taxon>Xylariomycetidae</taxon>
        <taxon>Amphisphaeriales</taxon>
        <taxon>Apiosporaceae</taxon>
        <taxon>Apiospora</taxon>
    </lineage>
</organism>
<comment type="caution">
    <text evidence="5">The sequence shown here is derived from an EMBL/GenBank/DDBJ whole genome shotgun (WGS) entry which is preliminary data.</text>
</comment>
<keyword evidence="2 3" id="KW-0040">ANK repeat</keyword>